<gene>
    <name evidence="1" type="ORF">EFBL_2074</name>
</gene>
<sequence length="56" mass="6060">MDSITYLDAEQDEPTGEDYGQLSFHELKADPGRPGLESVLKEVNKLANHSQLGASG</sequence>
<protein>
    <submittedName>
        <fullName evidence="1">Transposase</fullName>
    </submittedName>
</protein>
<accession>A0A292YHN4</accession>
<keyword evidence="2" id="KW-1185">Reference proteome</keyword>
<comment type="caution">
    <text evidence="1">The sequence shown here is derived from an EMBL/GenBank/DDBJ whole genome shotgun (WGS) entry which is preliminary data.</text>
</comment>
<evidence type="ECO:0000313" key="2">
    <source>
        <dbReference type="Proteomes" id="UP000217785"/>
    </source>
</evidence>
<proteinExistence type="predicted"/>
<reference evidence="2" key="1">
    <citation type="submission" date="2017-07" db="EMBL/GenBank/DDBJ databases">
        <title>Draft genome sequence of Effusibacillus lacus strain skLN1.</title>
        <authorList>
            <person name="Watanabe M."/>
            <person name="Kojima H."/>
            <person name="Fukui M."/>
        </authorList>
    </citation>
    <scope>NUCLEOTIDE SEQUENCE [LARGE SCALE GENOMIC DNA]</scope>
    <source>
        <strain evidence="2">skLN1</strain>
    </source>
</reference>
<dbReference type="AlphaFoldDB" id="A0A292YHN4"/>
<evidence type="ECO:0000313" key="1">
    <source>
        <dbReference type="EMBL" id="GAX90447.1"/>
    </source>
</evidence>
<organism evidence="1 2">
    <name type="scientific">Effusibacillus lacus</name>
    <dbReference type="NCBI Taxonomy" id="1348429"/>
    <lineage>
        <taxon>Bacteria</taxon>
        <taxon>Bacillati</taxon>
        <taxon>Bacillota</taxon>
        <taxon>Bacilli</taxon>
        <taxon>Bacillales</taxon>
        <taxon>Alicyclobacillaceae</taxon>
        <taxon>Effusibacillus</taxon>
    </lineage>
</organism>
<dbReference type="EMBL" id="BDUF01000057">
    <property type="protein sequence ID" value="GAX90447.1"/>
    <property type="molecule type" value="Genomic_DNA"/>
</dbReference>
<dbReference type="Proteomes" id="UP000217785">
    <property type="component" value="Unassembled WGS sequence"/>
</dbReference>
<name>A0A292YHN4_9BACL</name>